<evidence type="ECO:0000313" key="2">
    <source>
        <dbReference type="EMBL" id="EKC25855.1"/>
    </source>
</evidence>
<dbReference type="PANTHER" id="PTHR26392:SF92">
    <property type="entry name" value="PROTEIN KINASE DOMAIN-CONTAINING PROTEIN"/>
    <property type="match status" value="1"/>
</dbReference>
<dbReference type="Pfam" id="PF01926">
    <property type="entry name" value="MMR_HSR1"/>
    <property type="match status" value="1"/>
</dbReference>
<organism evidence="2">
    <name type="scientific">Magallana gigas</name>
    <name type="common">Pacific oyster</name>
    <name type="synonym">Crassostrea gigas</name>
    <dbReference type="NCBI Taxonomy" id="29159"/>
    <lineage>
        <taxon>Eukaryota</taxon>
        <taxon>Metazoa</taxon>
        <taxon>Spiralia</taxon>
        <taxon>Lophotrochozoa</taxon>
        <taxon>Mollusca</taxon>
        <taxon>Bivalvia</taxon>
        <taxon>Autobranchia</taxon>
        <taxon>Pteriomorphia</taxon>
        <taxon>Ostreida</taxon>
        <taxon>Ostreoidea</taxon>
        <taxon>Ostreidae</taxon>
        <taxon>Magallana</taxon>
    </lineage>
</organism>
<dbReference type="Gene3D" id="3.40.50.300">
    <property type="entry name" value="P-loop containing nucleotide triphosphate hydrolases"/>
    <property type="match status" value="1"/>
</dbReference>
<dbReference type="SUPFAM" id="SSF52540">
    <property type="entry name" value="P-loop containing nucleoside triphosphate hydrolases"/>
    <property type="match status" value="1"/>
</dbReference>
<dbReference type="GO" id="GO:0005525">
    <property type="term" value="F:GTP binding"/>
    <property type="evidence" value="ECO:0007669"/>
    <property type="project" value="InterPro"/>
</dbReference>
<dbReference type="HOGENOM" id="CLU_1176425_0_0_1"/>
<name>K1QAH7_MAGGI</name>
<protein>
    <recommendedName>
        <fullName evidence="1">G domain-containing protein</fullName>
    </recommendedName>
</protein>
<accession>K1QAH7</accession>
<gene>
    <name evidence="2" type="ORF">CGI_10012513</name>
</gene>
<evidence type="ECO:0000259" key="1">
    <source>
        <dbReference type="Pfam" id="PF01926"/>
    </source>
</evidence>
<reference evidence="2" key="1">
    <citation type="journal article" date="2012" name="Nature">
        <title>The oyster genome reveals stress adaptation and complexity of shell formation.</title>
        <authorList>
            <person name="Zhang G."/>
            <person name="Fang X."/>
            <person name="Guo X."/>
            <person name="Li L."/>
            <person name="Luo R."/>
            <person name="Xu F."/>
            <person name="Yang P."/>
            <person name="Zhang L."/>
            <person name="Wang X."/>
            <person name="Qi H."/>
            <person name="Xiong Z."/>
            <person name="Que H."/>
            <person name="Xie Y."/>
            <person name="Holland P.W."/>
            <person name="Paps J."/>
            <person name="Zhu Y."/>
            <person name="Wu F."/>
            <person name="Chen Y."/>
            <person name="Wang J."/>
            <person name="Peng C."/>
            <person name="Meng J."/>
            <person name="Yang L."/>
            <person name="Liu J."/>
            <person name="Wen B."/>
            <person name="Zhang N."/>
            <person name="Huang Z."/>
            <person name="Zhu Q."/>
            <person name="Feng Y."/>
            <person name="Mount A."/>
            <person name="Hedgecock D."/>
            <person name="Xu Z."/>
            <person name="Liu Y."/>
            <person name="Domazet-Loso T."/>
            <person name="Du Y."/>
            <person name="Sun X."/>
            <person name="Zhang S."/>
            <person name="Liu B."/>
            <person name="Cheng P."/>
            <person name="Jiang X."/>
            <person name="Li J."/>
            <person name="Fan D."/>
            <person name="Wang W."/>
            <person name="Fu W."/>
            <person name="Wang T."/>
            <person name="Wang B."/>
            <person name="Zhang J."/>
            <person name="Peng Z."/>
            <person name="Li Y."/>
            <person name="Li N."/>
            <person name="Wang J."/>
            <person name="Chen M."/>
            <person name="He Y."/>
            <person name="Tan F."/>
            <person name="Song X."/>
            <person name="Zheng Q."/>
            <person name="Huang R."/>
            <person name="Yang H."/>
            <person name="Du X."/>
            <person name="Chen L."/>
            <person name="Yang M."/>
            <person name="Gaffney P.M."/>
            <person name="Wang S."/>
            <person name="Luo L."/>
            <person name="She Z."/>
            <person name="Ming Y."/>
            <person name="Huang W."/>
            <person name="Zhang S."/>
            <person name="Huang B."/>
            <person name="Zhang Y."/>
            <person name="Qu T."/>
            <person name="Ni P."/>
            <person name="Miao G."/>
            <person name="Wang J."/>
            <person name="Wang Q."/>
            <person name="Steinberg C.E."/>
            <person name="Wang H."/>
            <person name="Li N."/>
            <person name="Qian L."/>
            <person name="Zhang G."/>
            <person name="Li Y."/>
            <person name="Yang H."/>
            <person name="Liu X."/>
            <person name="Wang J."/>
            <person name="Yin Y."/>
            <person name="Wang J."/>
        </authorList>
    </citation>
    <scope>NUCLEOTIDE SEQUENCE [LARGE SCALE GENOMIC DNA]</scope>
    <source>
        <strain evidence="2">05x7-T-G4-1.051#20</strain>
    </source>
</reference>
<dbReference type="InterPro" id="IPR027417">
    <property type="entry name" value="P-loop_NTPase"/>
</dbReference>
<feature type="domain" description="G" evidence="1">
    <location>
        <begin position="11"/>
        <end position="97"/>
    </location>
</feature>
<sequence>MKDLQKHDCGIVVAGETSAGKSALINKLIGHETLAEGVLETTAKIYRVKHSAKIGANGNVTIVDTPGIGDSIALKKMLEEYIPKAVAFIIVMDVSRAGGLQRDRTTSMLSPADKSEYHSQFKQFEEAIYLLIKKKENIRIQTHGRYLSCVVLEASKVLSEALTANQKEIDGNDITLQNFKEIMTKTMEAIKTRSESSIHKKRVRINNHSPRLVTGYQAMSYALLPMIAVLPTIDGY</sequence>
<dbReference type="InParanoid" id="K1QAH7"/>
<dbReference type="AlphaFoldDB" id="K1QAH7"/>
<proteinExistence type="predicted"/>
<dbReference type="InterPro" id="IPR006073">
    <property type="entry name" value="GTP-bd"/>
</dbReference>
<dbReference type="EMBL" id="JH816021">
    <property type="protein sequence ID" value="EKC25855.1"/>
    <property type="molecule type" value="Genomic_DNA"/>
</dbReference>
<dbReference type="PANTHER" id="PTHR26392">
    <property type="entry name" value="MITOGEN-ACTIVATED PROTEIN KINASE KINASE KINASE 7-RELATED"/>
    <property type="match status" value="1"/>
</dbReference>